<proteinExistence type="predicted"/>
<gene>
    <name evidence="1" type="ORF">MNBD_GAMMA12-2165</name>
</gene>
<protein>
    <submittedName>
        <fullName evidence="1">Uncharacterized protein</fullName>
    </submittedName>
</protein>
<evidence type="ECO:0000313" key="1">
    <source>
        <dbReference type="EMBL" id="VAW82738.1"/>
    </source>
</evidence>
<dbReference type="InterPro" id="IPR011043">
    <property type="entry name" value="Gal_Oxase/kelch_b-propeller"/>
</dbReference>
<sequence>MKFFTLILLIFPTLSISTAGQSTQKIDPSNIKILKRYKTTSILTVKPHQYPTSALQSTSIPGLAGRKLFSLTGKRFKKPLQIRQWEKYRKKLKQGPHSKNLIINTILESADEKVYIAQHSTNSNDHACRIFDSATQKLYKPITCTRINDAVIVLKTYKPIDTPFNARYGYLTPELEAYSTPSLAGTKLYSLTGKLFKKPLIIRQWSKYPESLDSDTAAKQPIINTITEFSKGMVYISQKSDYVGYKDCRIFNSDTQQLYKPTHCIDSEVMHTSYSVIDDNLLLLFGGQEGGGYFGVMTYSNQGKQVILLRIQGYGSSSQKIHSYKNGILSFSSNCDVVNDCVHGKDYHSKFKFHYTWSKKQGLVAKTSAIKFN</sequence>
<accession>A0A3B0YPH1</accession>
<organism evidence="1">
    <name type="scientific">hydrothermal vent metagenome</name>
    <dbReference type="NCBI Taxonomy" id="652676"/>
    <lineage>
        <taxon>unclassified sequences</taxon>
        <taxon>metagenomes</taxon>
        <taxon>ecological metagenomes</taxon>
    </lineage>
</organism>
<dbReference type="SUPFAM" id="SSF50965">
    <property type="entry name" value="Galactose oxidase, central domain"/>
    <property type="match status" value="1"/>
</dbReference>
<dbReference type="AlphaFoldDB" id="A0A3B0YPH1"/>
<reference evidence="1" key="1">
    <citation type="submission" date="2018-06" db="EMBL/GenBank/DDBJ databases">
        <authorList>
            <person name="Zhirakovskaya E."/>
        </authorList>
    </citation>
    <scope>NUCLEOTIDE SEQUENCE</scope>
</reference>
<name>A0A3B0YPH1_9ZZZZ</name>
<dbReference type="EMBL" id="UOFL01000252">
    <property type="protein sequence ID" value="VAW82738.1"/>
    <property type="molecule type" value="Genomic_DNA"/>
</dbReference>